<sequence>MALPPLVEPAAELTKEEVARYSRHLIIPDVGVDGQKRLKNAKVLVVGAGGLGSPALLYLAAAGVGTLGVVDFDVVDESNLQRQVIHGQSDIGKPKAESARESVAEINPFVKVVLHQAQLTSENALEVFRDYDLILDGTDNFATRYLVNDAAVLLGKPYVWGSIFRFEGQVSVFWEDAPNGQGLNYRDLYPEPPPPGMVPSCAEGGVLGVLCASIGSIMVTEAIKLLTGIGDPLLGRLMVYDALEMSYRTIRIRKDPESPKITELIDYEAFCGVVSDEAQQAAAGRTITPLELKQKQDAGDDFVLIDVREPHEYEIVRIPGSVLIPKDRILSGEALAELPQDKPIVLHCKSGARSAEALAALHRAGFADAVHVGGGVLAWARQIDQSLPTY</sequence>
<accession>A0A290Z0L7</accession>
<dbReference type="CDD" id="cd00757">
    <property type="entry name" value="ThiF_MoeB_HesA_family"/>
    <property type="match status" value="1"/>
</dbReference>
<evidence type="ECO:0000256" key="6">
    <source>
        <dbReference type="ARBA" id="ARBA00022840"/>
    </source>
</evidence>
<keyword evidence="4 13" id="KW-0548">Nucleotidyltransferase</keyword>
<organism evidence="13 14">
    <name type="scientific">Actinosynnema pretiosum</name>
    <dbReference type="NCBI Taxonomy" id="42197"/>
    <lineage>
        <taxon>Bacteria</taxon>
        <taxon>Bacillati</taxon>
        <taxon>Actinomycetota</taxon>
        <taxon>Actinomycetes</taxon>
        <taxon>Pseudonocardiales</taxon>
        <taxon>Pseudonocardiaceae</taxon>
        <taxon>Actinosynnema</taxon>
    </lineage>
</organism>
<dbReference type="InterPro" id="IPR001763">
    <property type="entry name" value="Rhodanese-like_dom"/>
</dbReference>
<dbReference type="FunFam" id="3.40.250.10:FF:000025">
    <property type="entry name" value="Molybdopterin biosynthesis MoeZ"/>
    <property type="match status" value="1"/>
</dbReference>
<dbReference type="PROSITE" id="PS50206">
    <property type="entry name" value="RHODANESE_3"/>
    <property type="match status" value="1"/>
</dbReference>
<evidence type="ECO:0000256" key="8">
    <source>
        <dbReference type="ARBA" id="ARBA00023136"/>
    </source>
</evidence>
<dbReference type="PANTHER" id="PTHR10953">
    <property type="entry name" value="UBIQUITIN-ACTIVATING ENZYME E1"/>
    <property type="match status" value="1"/>
</dbReference>
<keyword evidence="2" id="KW-0808">Transferase</keyword>
<gene>
    <name evidence="13" type="ORF">CNX65_04120</name>
</gene>
<evidence type="ECO:0000313" key="14">
    <source>
        <dbReference type="Proteomes" id="UP000218505"/>
    </source>
</evidence>
<keyword evidence="7" id="KW-1133">Transmembrane helix</keyword>
<evidence type="ECO:0000256" key="3">
    <source>
        <dbReference type="ARBA" id="ARBA00022692"/>
    </source>
</evidence>
<dbReference type="CDD" id="cd00158">
    <property type="entry name" value="RHOD"/>
    <property type="match status" value="1"/>
</dbReference>
<evidence type="ECO:0000256" key="5">
    <source>
        <dbReference type="ARBA" id="ARBA00022741"/>
    </source>
</evidence>
<name>A0A290Z0L7_9PSEU</name>
<evidence type="ECO:0000256" key="2">
    <source>
        <dbReference type="ARBA" id="ARBA00022679"/>
    </source>
</evidence>
<evidence type="ECO:0000313" key="13">
    <source>
        <dbReference type="EMBL" id="ATE52571.1"/>
    </source>
</evidence>
<comment type="subcellular location">
    <subcellularLocation>
        <location evidence="1">Membrane</location>
        <topology evidence="1">Single-pass membrane protein</topology>
    </subcellularLocation>
</comment>
<dbReference type="GO" id="GO:0016020">
    <property type="term" value="C:membrane"/>
    <property type="evidence" value="ECO:0007669"/>
    <property type="project" value="UniProtKB-SubCell"/>
</dbReference>
<evidence type="ECO:0000256" key="10">
    <source>
        <dbReference type="ARBA" id="ARBA00060757"/>
    </source>
</evidence>
<keyword evidence="3" id="KW-0812">Transmembrane</keyword>
<dbReference type="Pfam" id="PF00899">
    <property type="entry name" value="ThiF"/>
    <property type="match status" value="1"/>
</dbReference>
<keyword evidence="6" id="KW-0067">ATP-binding</keyword>
<dbReference type="EMBL" id="CP023445">
    <property type="protein sequence ID" value="ATE52571.1"/>
    <property type="molecule type" value="Genomic_DNA"/>
</dbReference>
<comment type="similarity">
    <text evidence="10">In the N-terminal section; belongs to the HesA/MoeB/ThiF family.</text>
</comment>
<dbReference type="RefSeq" id="WP_096491572.1">
    <property type="nucleotide sequence ID" value="NZ_CP023445.1"/>
</dbReference>
<feature type="domain" description="Rhodanese" evidence="12">
    <location>
        <begin position="298"/>
        <end position="388"/>
    </location>
</feature>
<keyword evidence="14" id="KW-1185">Reference proteome</keyword>
<dbReference type="AlphaFoldDB" id="A0A290Z0L7"/>
<keyword evidence="8" id="KW-0472">Membrane</keyword>
<keyword evidence="5" id="KW-0547">Nucleotide-binding</keyword>
<protein>
    <recommendedName>
        <fullName evidence="11">Probable adenylyltransferase/sulfurtransferase MoeZ</fullName>
    </recommendedName>
</protein>
<dbReference type="Pfam" id="PF00581">
    <property type="entry name" value="Rhodanese"/>
    <property type="match status" value="1"/>
</dbReference>
<dbReference type="Gene3D" id="3.40.250.10">
    <property type="entry name" value="Rhodanese-like domain"/>
    <property type="match status" value="1"/>
</dbReference>
<dbReference type="GO" id="GO:0016779">
    <property type="term" value="F:nucleotidyltransferase activity"/>
    <property type="evidence" value="ECO:0007669"/>
    <property type="project" value="UniProtKB-KW"/>
</dbReference>
<dbReference type="InterPro" id="IPR036873">
    <property type="entry name" value="Rhodanese-like_dom_sf"/>
</dbReference>
<dbReference type="NCBIfam" id="NF004281">
    <property type="entry name" value="PRK05690.1"/>
    <property type="match status" value="1"/>
</dbReference>
<dbReference type="GO" id="GO:0008641">
    <property type="term" value="F:ubiquitin-like modifier activating enzyme activity"/>
    <property type="evidence" value="ECO:0007669"/>
    <property type="project" value="InterPro"/>
</dbReference>
<dbReference type="GO" id="GO:0005524">
    <property type="term" value="F:ATP binding"/>
    <property type="evidence" value="ECO:0007669"/>
    <property type="project" value="UniProtKB-KW"/>
</dbReference>
<dbReference type="InterPro" id="IPR035985">
    <property type="entry name" value="Ubiquitin-activating_enz"/>
</dbReference>
<dbReference type="GO" id="GO:0004792">
    <property type="term" value="F:thiosulfate-cyanide sulfurtransferase activity"/>
    <property type="evidence" value="ECO:0007669"/>
    <property type="project" value="TreeGrafter"/>
</dbReference>
<dbReference type="GO" id="GO:0005829">
    <property type="term" value="C:cytosol"/>
    <property type="evidence" value="ECO:0007669"/>
    <property type="project" value="TreeGrafter"/>
</dbReference>
<dbReference type="Gene3D" id="3.40.50.720">
    <property type="entry name" value="NAD(P)-binding Rossmann-like Domain"/>
    <property type="match status" value="1"/>
</dbReference>
<dbReference type="Proteomes" id="UP000218505">
    <property type="component" value="Chromosome"/>
</dbReference>
<proteinExistence type="inferred from homology"/>
<dbReference type="InterPro" id="IPR045886">
    <property type="entry name" value="ThiF/MoeB/HesA"/>
</dbReference>
<dbReference type="PANTHER" id="PTHR10953:SF102">
    <property type="entry name" value="ADENYLYLTRANSFERASE AND SULFURTRANSFERASE MOCS3"/>
    <property type="match status" value="1"/>
</dbReference>
<dbReference type="KEGG" id="apre:CNX65_04120"/>
<dbReference type="NCBIfam" id="NF005902">
    <property type="entry name" value="PRK07878.1"/>
    <property type="match status" value="1"/>
</dbReference>
<dbReference type="FunFam" id="3.40.50.720:FF:000033">
    <property type="entry name" value="Adenylyltransferase and sulfurtransferase MOCS3"/>
    <property type="match status" value="1"/>
</dbReference>
<evidence type="ECO:0000256" key="11">
    <source>
        <dbReference type="ARBA" id="ARBA00067503"/>
    </source>
</evidence>
<dbReference type="GO" id="GO:0008146">
    <property type="term" value="F:sulfotransferase activity"/>
    <property type="evidence" value="ECO:0007669"/>
    <property type="project" value="TreeGrafter"/>
</dbReference>
<dbReference type="SMART" id="SM00450">
    <property type="entry name" value="RHOD"/>
    <property type="match status" value="1"/>
</dbReference>
<evidence type="ECO:0000256" key="1">
    <source>
        <dbReference type="ARBA" id="ARBA00004167"/>
    </source>
</evidence>
<evidence type="ECO:0000256" key="9">
    <source>
        <dbReference type="ARBA" id="ARBA00023268"/>
    </source>
</evidence>
<dbReference type="SUPFAM" id="SSF69572">
    <property type="entry name" value="Activating enzymes of the ubiquitin-like proteins"/>
    <property type="match status" value="1"/>
</dbReference>
<evidence type="ECO:0000259" key="12">
    <source>
        <dbReference type="PROSITE" id="PS50206"/>
    </source>
</evidence>
<evidence type="ECO:0000256" key="4">
    <source>
        <dbReference type="ARBA" id="ARBA00022695"/>
    </source>
</evidence>
<reference evidence="13" key="1">
    <citation type="submission" date="2017-09" db="EMBL/GenBank/DDBJ databases">
        <title>Complete Genome Sequence of ansamitocin-producing Bacterium Actinosynnema pretiosum X47.</title>
        <authorList>
            <person name="Cao G."/>
            <person name="Zong G."/>
            <person name="Zhong C."/>
            <person name="Fu J."/>
        </authorList>
    </citation>
    <scope>NUCLEOTIDE SEQUENCE [LARGE SCALE GENOMIC DNA]</scope>
    <source>
        <strain evidence="13">X47</strain>
    </source>
</reference>
<evidence type="ECO:0000256" key="7">
    <source>
        <dbReference type="ARBA" id="ARBA00022989"/>
    </source>
</evidence>
<keyword evidence="9" id="KW-0511">Multifunctional enzyme</keyword>
<dbReference type="InterPro" id="IPR000594">
    <property type="entry name" value="ThiF_NAD_FAD-bd"/>
</dbReference>